<feature type="transmembrane region" description="Helical" evidence="1">
    <location>
        <begin position="12"/>
        <end position="29"/>
    </location>
</feature>
<evidence type="ECO:0000313" key="3">
    <source>
        <dbReference type="Proteomes" id="UP001596044"/>
    </source>
</evidence>
<sequence>MGTLWNLITQHWLSIALIIGALLAIWFVYKHKDQLLSDSNDS</sequence>
<dbReference type="RefSeq" id="WP_270877681.1">
    <property type="nucleotide sequence ID" value="NZ_JAQFVF010000005.1"/>
</dbReference>
<evidence type="ECO:0008006" key="4">
    <source>
        <dbReference type="Google" id="ProtNLM"/>
    </source>
</evidence>
<keyword evidence="1" id="KW-0812">Transmembrane</keyword>
<keyword evidence="3" id="KW-1185">Reference proteome</keyword>
<name>A0ABW0KFH7_9BACL</name>
<comment type="caution">
    <text evidence="2">The sequence shown here is derived from an EMBL/GenBank/DDBJ whole genome shotgun (WGS) entry which is preliminary data.</text>
</comment>
<protein>
    <recommendedName>
        <fullName evidence="4">LPXTG cell wall anchor domain-containing protein</fullName>
    </recommendedName>
</protein>
<keyword evidence="1" id="KW-0472">Membrane</keyword>
<dbReference type="Proteomes" id="UP001596044">
    <property type="component" value="Unassembled WGS sequence"/>
</dbReference>
<reference evidence="3" key="1">
    <citation type="journal article" date="2019" name="Int. J. Syst. Evol. Microbiol.">
        <title>The Global Catalogue of Microorganisms (GCM) 10K type strain sequencing project: providing services to taxonomists for standard genome sequencing and annotation.</title>
        <authorList>
            <consortium name="The Broad Institute Genomics Platform"/>
            <consortium name="The Broad Institute Genome Sequencing Center for Infectious Disease"/>
            <person name="Wu L."/>
            <person name="Ma J."/>
        </authorList>
    </citation>
    <scope>NUCLEOTIDE SEQUENCE [LARGE SCALE GENOMIC DNA]</scope>
    <source>
        <strain evidence="3">KACC 11904</strain>
    </source>
</reference>
<gene>
    <name evidence="2" type="ORF">ACFPOG_28750</name>
</gene>
<organism evidence="2 3">
    <name type="scientific">Paenibacillus aestuarii</name>
    <dbReference type="NCBI Taxonomy" id="516965"/>
    <lineage>
        <taxon>Bacteria</taxon>
        <taxon>Bacillati</taxon>
        <taxon>Bacillota</taxon>
        <taxon>Bacilli</taxon>
        <taxon>Bacillales</taxon>
        <taxon>Paenibacillaceae</taxon>
        <taxon>Paenibacillus</taxon>
    </lineage>
</organism>
<keyword evidence="1" id="KW-1133">Transmembrane helix</keyword>
<dbReference type="EMBL" id="JBHSMJ010000042">
    <property type="protein sequence ID" value="MFC5452203.1"/>
    <property type="molecule type" value="Genomic_DNA"/>
</dbReference>
<evidence type="ECO:0000256" key="1">
    <source>
        <dbReference type="SAM" id="Phobius"/>
    </source>
</evidence>
<evidence type="ECO:0000313" key="2">
    <source>
        <dbReference type="EMBL" id="MFC5452203.1"/>
    </source>
</evidence>
<accession>A0ABW0KFH7</accession>
<proteinExistence type="predicted"/>